<dbReference type="FunFam" id="1.20.1270.10:FF:000002">
    <property type="entry name" value="Heat shock 70 kDa protein 4"/>
    <property type="match status" value="1"/>
</dbReference>
<dbReference type="SUPFAM" id="SSF100934">
    <property type="entry name" value="Heat shock protein 70kD (HSP70), C-terminal subdomain"/>
    <property type="match status" value="2"/>
</dbReference>
<dbReference type="Gene3D" id="2.60.34.10">
    <property type="entry name" value="Substrate Binding Domain Of DNAk, Chain A, domain 1"/>
    <property type="match status" value="1"/>
</dbReference>
<dbReference type="Pfam" id="PF00012">
    <property type="entry name" value="HSP70"/>
    <property type="match status" value="1"/>
</dbReference>
<dbReference type="InterPro" id="IPR029047">
    <property type="entry name" value="HSP70_peptide-bd_sf"/>
</dbReference>
<dbReference type="SUPFAM" id="SSF100920">
    <property type="entry name" value="Heat shock protein 70kD (HSP70), peptide-binding domain"/>
    <property type="match status" value="1"/>
</dbReference>
<evidence type="ECO:0000256" key="5">
    <source>
        <dbReference type="ARBA" id="ARBA00022840"/>
    </source>
</evidence>
<feature type="region of interest" description="Disordered" evidence="7">
    <location>
        <begin position="492"/>
        <end position="572"/>
    </location>
</feature>
<dbReference type="PANTHER" id="PTHR45639">
    <property type="entry name" value="HSC70CB, ISOFORM G-RELATED"/>
    <property type="match status" value="1"/>
</dbReference>
<evidence type="ECO:0000256" key="3">
    <source>
        <dbReference type="ARBA" id="ARBA00022490"/>
    </source>
</evidence>
<dbReference type="AlphaFoldDB" id="A0A8W8KS31"/>
<dbReference type="FunFam" id="3.30.30.30:FF:000002">
    <property type="entry name" value="Heat shock 70 kDa protein 4"/>
    <property type="match status" value="1"/>
</dbReference>
<dbReference type="FunFam" id="3.90.640.10:FF:000004">
    <property type="entry name" value="Heat shock 70 kDa protein 4"/>
    <property type="match status" value="1"/>
</dbReference>
<dbReference type="Gene3D" id="3.90.640.10">
    <property type="entry name" value="Actin, Chain A, domain 4"/>
    <property type="match status" value="1"/>
</dbReference>
<organism evidence="8 9">
    <name type="scientific">Magallana gigas</name>
    <name type="common">Pacific oyster</name>
    <name type="synonym">Crassostrea gigas</name>
    <dbReference type="NCBI Taxonomy" id="29159"/>
    <lineage>
        <taxon>Eukaryota</taxon>
        <taxon>Metazoa</taxon>
        <taxon>Spiralia</taxon>
        <taxon>Lophotrochozoa</taxon>
        <taxon>Mollusca</taxon>
        <taxon>Bivalvia</taxon>
        <taxon>Autobranchia</taxon>
        <taxon>Pteriomorphia</taxon>
        <taxon>Ostreida</taxon>
        <taxon>Ostreoidea</taxon>
        <taxon>Ostreidae</taxon>
        <taxon>Magallana</taxon>
    </lineage>
</organism>
<evidence type="ECO:0000313" key="9">
    <source>
        <dbReference type="Proteomes" id="UP000005408"/>
    </source>
</evidence>
<evidence type="ECO:0000256" key="1">
    <source>
        <dbReference type="ARBA" id="ARBA00004496"/>
    </source>
</evidence>
<evidence type="ECO:0000256" key="4">
    <source>
        <dbReference type="ARBA" id="ARBA00022741"/>
    </source>
</evidence>
<dbReference type="Gene3D" id="3.30.420.40">
    <property type="match status" value="2"/>
</dbReference>
<comment type="subcellular location">
    <subcellularLocation>
        <location evidence="1">Cytoplasm</location>
    </subcellularLocation>
</comment>
<accession>A0A8W8KS31</accession>
<dbReference type="GO" id="GO:0005634">
    <property type="term" value="C:nucleus"/>
    <property type="evidence" value="ECO:0007669"/>
    <property type="project" value="TreeGrafter"/>
</dbReference>
<feature type="compositionally biased region" description="Basic and acidic residues" evidence="7">
    <location>
        <begin position="820"/>
        <end position="833"/>
    </location>
</feature>
<dbReference type="GO" id="GO:0005524">
    <property type="term" value="F:ATP binding"/>
    <property type="evidence" value="ECO:0007669"/>
    <property type="project" value="UniProtKB-KW"/>
</dbReference>
<feature type="region of interest" description="Disordered" evidence="7">
    <location>
        <begin position="774"/>
        <end position="833"/>
    </location>
</feature>
<proteinExistence type="inferred from homology"/>
<dbReference type="InterPro" id="IPR013126">
    <property type="entry name" value="Hsp_70_fam"/>
</dbReference>
<dbReference type="GO" id="GO:0005829">
    <property type="term" value="C:cytosol"/>
    <property type="evidence" value="ECO:0007669"/>
    <property type="project" value="TreeGrafter"/>
</dbReference>
<dbReference type="GO" id="GO:0140662">
    <property type="term" value="F:ATP-dependent protein folding chaperone"/>
    <property type="evidence" value="ECO:0007669"/>
    <property type="project" value="InterPro"/>
</dbReference>
<dbReference type="OrthoDB" id="434160at2759"/>
<feature type="compositionally biased region" description="Basic and acidic residues" evidence="7">
    <location>
        <begin position="541"/>
        <end position="565"/>
    </location>
</feature>
<keyword evidence="5" id="KW-0067">ATP-binding</keyword>
<reference evidence="8" key="1">
    <citation type="submission" date="2022-08" db="UniProtKB">
        <authorList>
            <consortium name="EnsemblMetazoa"/>
        </authorList>
    </citation>
    <scope>IDENTIFICATION</scope>
    <source>
        <strain evidence="8">05x7-T-G4-1.051#20</strain>
    </source>
</reference>
<dbReference type="InterPro" id="IPR043129">
    <property type="entry name" value="ATPase_NBD"/>
</dbReference>
<keyword evidence="4" id="KW-0547">Nucleotide-binding</keyword>
<feature type="compositionally biased region" description="Acidic residues" evidence="7">
    <location>
        <begin position="497"/>
        <end position="510"/>
    </location>
</feature>
<evidence type="ECO:0000313" key="8">
    <source>
        <dbReference type="EnsemblMetazoa" id="G24810.12:cds"/>
    </source>
</evidence>
<dbReference type="PRINTS" id="PR00301">
    <property type="entry name" value="HEATSHOCK70"/>
</dbReference>
<dbReference type="FunFam" id="3.30.420.40:FF:000171">
    <property type="entry name" value="Heat shock 70 kDa protein 4"/>
    <property type="match status" value="1"/>
</dbReference>
<sequence length="833" mass="93670">MSVVGVDVGSLTCFIGVARTGGIETIANEYSDRCTPAYVSMSEKTRAIGVSAKNQCITNLKNTFSCFKRFIGRQFDDPLVQKELTDYPKPYTVAPSPSGGILLQARYMGEVHSFTPEQITAMLLTKIKETAENNLKTKVVDVVVSVPTFFTDVERRAMMDSCLIGGLNCLKLMNDSTAVSLAYGIYKQDLPAENEKPRNVIFVDIGYSTTQVAAVAFNKGKLKMLAVESDPCLGGRDFDKVLVDYFVDDFKTRYKLDVRSNLKAYMRLTQECEKLKKLMSANSTNIPLNIECFMNDKDVTGKMDRAKFEELSEGLIEKARTLFTKMKNECKDVYSVEIVGGSSRIPSLKNMVTEIFGKEPSTTLNADEAVARGCALQCAILSPTFRVRDFSIVDTQPYPITLCWQGGVENDSSLEVFPRFHQIPFSKMLTFYRKEPFQLEARYTSPEIVPHKDSLIGCFNIQKVTPAANGESAKVKVKVRVNSHGIFSVMSATQTEQLEDDGKEEENMDVDTEKKADATPTAEAQVNGETPMQTDQTGENKTGEKSEGGEDAKKEEGKDDKDAKKATKKKVKKTELPVEELVPQLPPEEILRLVEKEGEMMMQDKLEKERCDAKNAVEEYVYEMRDKIANVLAQFIKEEDAEKFGSLLTQTEDWLYDEGDDQLKQVYIDKLKELKKHGSPVEDRYREHCERPIAFEELGKSITHIRKFLDLVANKDEKYDHIETGDVDKVKKCLNEKSEWYEKNMNAQNQLKLFENPTVLASQIMSTKKSLDSVCNPIINKPKPKVEPPKEEKKENKEGNKDGQKDSAAGEKSANNSAESEAKPESKQEMEVD</sequence>
<dbReference type="Gene3D" id="1.20.1270.10">
    <property type="match status" value="2"/>
</dbReference>
<dbReference type="FunFam" id="3.30.420.40:FF:000495">
    <property type="entry name" value="Heat shock protein 4b"/>
    <property type="match status" value="1"/>
</dbReference>
<comment type="similarity">
    <text evidence="2">Belongs to the heat shock protein 70 family.</text>
</comment>
<evidence type="ECO:0000256" key="7">
    <source>
        <dbReference type="SAM" id="MobiDB-lite"/>
    </source>
</evidence>
<dbReference type="PANTHER" id="PTHR45639:SF4">
    <property type="entry name" value="HSC70CB, ISOFORM G"/>
    <property type="match status" value="1"/>
</dbReference>
<dbReference type="Gene3D" id="3.30.30.30">
    <property type="match status" value="1"/>
</dbReference>
<keyword evidence="9" id="KW-1185">Reference proteome</keyword>
<protein>
    <recommendedName>
        <fullName evidence="10">Heat shock 70 kDa protein 4L</fullName>
    </recommendedName>
</protein>
<evidence type="ECO:0008006" key="10">
    <source>
        <dbReference type="Google" id="ProtNLM"/>
    </source>
</evidence>
<evidence type="ECO:0000256" key="6">
    <source>
        <dbReference type="ARBA" id="ARBA00023016"/>
    </source>
</evidence>
<keyword evidence="6" id="KW-0346">Stress response</keyword>
<name>A0A8W8KS31_MAGGI</name>
<evidence type="ECO:0000256" key="2">
    <source>
        <dbReference type="ARBA" id="ARBA00007381"/>
    </source>
</evidence>
<feature type="compositionally biased region" description="Basic and acidic residues" evidence="7">
    <location>
        <begin position="784"/>
        <end position="809"/>
    </location>
</feature>
<dbReference type="Proteomes" id="UP000005408">
    <property type="component" value="Unassembled WGS sequence"/>
</dbReference>
<keyword evidence="3" id="KW-0963">Cytoplasm</keyword>
<dbReference type="SUPFAM" id="SSF53067">
    <property type="entry name" value="Actin-like ATPase domain"/>
    <property type="match status" value="2"/>
</dbReference>
<dbReference type="EnsemblMetazoa" id="G24810.12">
    <property type="protein sequence ID" value="G24810.12:cds"/>
    <property type="gene ID" value="G24810"/>
</dbReference>
<dbReference type="FunFam" id="2.60.34.10:FF:000011">
    <property type="entry name" value="Heat shock protein hsp88"/>
    <property type="match status" value="1"/>
</dbReference>
<dbReference type="InterPro" id="IPR029048">
    <property type="entry name" value="HSP70_C_sf"/>
</dbReference>
<feature type="compositionally biased region" description="Polar residues" evidence="7">
    <location>
        <begin position="522"/>
        <end position="540"/>
    </location>
</feature>
<dbReference type="OMA" id="KEYECIE"/>